<evidence type="ECO:0000259" key="2">
    <source>
        <dbReference type="PROSITE" id="PS51898"/>
    </source>
</evidence>
<accession>A0ABY4S839</accession>
<organism evidence="3 4">
    <name type="scientific">Aquincola tertiaricarbonis</name>
    <dbReference type="NCBI Taxonomy" id="391953"/>
    <lineage>
        <taxon>Bacteria</taxon>
        <taxon>Pseudomonadati</taxon>
        <taxon>Pseudomonadota</taxon>
        <taxon>Betaproteobacteria</taxon>
        <taxon>Burkholderiales</taxon>
        <taxon>Sphaerotilaceae</taxon>
        <taxon>Aquincola</taxon>
    </lineage>
</organism>
<reference evidence="3" key="1">
    <citation type="submission" date="2022-05" db="EMBL/GenBank/DDBJ databases">
        <title>An RpoN-dependent PEP-CTERM gene is involved in floc formation of an Aquincola tertiaricarbonis strain.</title>
        <authorList>
            <person name="Qiu D."/>
            <person name="Xia M."/>
        </authorList>
    </citation>
    <scope>NUCLEOTIDE SEQUENCE</scope>
    <source>
        <strain evidence="3">RN12</strain>
    </source>
</reference>
<protein>
    <submittedName>
        <fullName evidence="3">Tyrosine-type recombinase/integrase</fullName>
    </submittedName>
</protein>
<name>A0ABY4S839_AQUTE</name>
<dbReference type="InterPro" id="IPR002104">
    <property type="entry name" value="Integrase_catalytic"/>
</dbReference>
<evidence type="ECO:0000313" key="4">
    <source>
        <dbReference type="Proteomes" id="UP001056201"/>
    </source>
</evidence>
<keyword evidence="4" id="KW-1185">Reference proteome</keyword>
<dbReference type="InterPro" id="IPR011010">
    <property type="entry name" value="DNA_brk_join_enz"/>
</dbReference>
<dbReference type="Gene3D" id="1.10.443.10">
    <property type="entry name" value="Intergrase catalytic core"/>
    <property type="match status" value="1"/>
</dbReference>
<dbReference type="Pfam" id="PF00589">
    <property type="entry name" value="Phage_integrase"/>
    <property type="match status" value="1"/>
</dbReference>
<feature type="domain" description="Tyr recombinase" evidence="2">
    <location>
        <begin position="1"/>
        <end position="164"/>
    </location>
</feature>
<dbReference type="PROSITE" id="PS51898">
    <property type="entry name" value="TYR_RECOMBINASE"/>
    <property type="match status" value="1"/>
</dbReference>
<keyword evidence="1" id="KW-0233">DNA recombination</keyword>
<sequence length="195" mass="22362">MALFVLNTGVRDDVVCSLQWTWEIKVPELGISVFEVPRAHVKGRRRTRLVVCNSVAQSQVELVRGQHETHVFAYRRERITNVTKVPVMPYRPVQTMNNTAWQRARREAGLGDLHVHDLRHTAGMRLREAGVSESAIADILWHSTRSMTHHYSMAQIVEIHAALEKIRDDSGRWNKSLATLKLEQQQARERQVANG</sequence>
<gene>
    <name evidence="3" type="ORF">MW290_05130</name>
</gene>
<evidence type="ECO:0000313" key="3">
    <source>
        <dbReference type="EMBL" id="URI08370.1"/>
    </source>
</evidence>
<dbReference type="SUPFAM" id="SSF56349">
    <property type="entry name" value="DNA breaking-rejoining enzymes"/>
    <property type="match status" value="1"/>
</dbReference>
<dbReference type="Proteomes" id="UP001056201">
    <property type="component" value="Chromosome 1"/>
</dbReference>
<evidence type="ECO:0000256" key="1">
    <source>
        <dbReference type="ARBA" id="ARBA00023172"/>
    </source>
</evidence>
<dbReference type="EMBL" id="CP097635">
    <property type="protein sequence ID" value="URI08370.1"/>
    <property type="molecule type" value="Genomic_DNA"/>
</dbReference>
<proteinExistence type="predicted"/>
<dbReference type="InterPro" id="IPR013762">
    <property type="entry name" value="Integrase-like_cat_sf"/>
</dbReference>